<protein>
    <submittedName>
        <fullName evidence="1">Uncharacterized protein</fullName>
    </submittedName>
</protein>
<evidence type="ECO:0000313" key="1">
    <source>
        <dbReference type="EMBL" id="GGP18241.1"/>
    </source>
</evidence>
<evidence type="ECO:0000313" key="2">
    <source>
        <dbReference type="Proteomes" id="UP000660745"/>
    </source>
</evidence>
<dbReference type="AlphaFoldDB" id="A0A918AFA7"/>
<dbReference type="Proteomes" id="UP000660745">
    <property type="component" value="Unassembled WGS sequence"/>
</dbReference>
<reference evidence="1" key="2">
    <citation type="submission" date="2020-09" db="EMBL/GenBank/DDBJ databases">
        <authorList>
            <person name="Sun Q."/>
            <person name="Zhou Y."/>
        </authorList>
    </citation>
    <scope>NUCLEOTIDE SEQUENCE</scope>
    <source>
        <strain evidence="1">CGMCC 4.7430</strain>
    </source>
</reference>
<gene>
    <name evidence="1" type="ORF">GCM10012278_89760</name>
</gene>
<sequence length="73" mass="7734">MLVTLPPQGRDWYNDPVGVGARGGCNQHGISCPNSIYASVVLRDGGSDDVRWAVCRRGLIALKGDDLIPGEAP</sequence>
<name>A0A918AFA7_9ACTN</name>
<proteinExistence type="predicted"/>
<accession>A0A918AFA7</accession>
<keyword evidence="2" id="KW-1185">Reference proteome</keyword>
<dbReference type="EMBL" id="BMNK01000028">
    <property type="protein sequence ID" value="GGP18241.1"/>
    <property type="molecule type" value="Genomic_DNA"/>
</dbReference>
<reference evidence="1" key="1">
    <citation type="journal article" date="2014" name="Int. J. Syst. Evol. Microbiol.">
        <title>Complete genome sequence of Corynebacterium casei LMG S-19264T (=DSM 44701T), isolated from a smear-ripened cheese.</title>
        <authorList>
            <consortium name="US DOE Joint Genome Institute (JGI-PGF)"/>
            <person name="Walter F."/>
            <person name="Albersmeier A."/>
            <person name="Kalinowski J."/>
            <person name="Ruckert C."/>
        </authorList>
    </citation>
    <scope>NUCLEOTIDE SEQUENCE</scope>
    <source>
        <strain evidence="1">CGMCC 4.7430</strain>
    </source>
</reference>
<comment type="caution">
    <text evidence="1">The sequence shown here is derived from an EMBL/GenBank/DDBJ whole genome shotgun (WGS) entry which is preliminary data.</text>
</comment>
<organism evidence="1 2">
    <name type="scientific">Nonomuraea glycinis</name>
    <dbReference type="NCBI Taxonomy" id="2047744"/>
    <lineage>
        <taxon>Bacteria</taxon>
        <taxon>Bacillati</taxon>
        <taxon>Actinomycetota</taxon>
        <taxon>Actinomycetes</taxon>
        <taxon>Streptosporangiales</taxon>
        <taxon>Streptosporangiaceae</taxon>
        <taxon>Nonomuraea</taxon>
    </lineage>
</organism>